<dbReference type="STRING" id="69895.SAMN05192551_101329"/>
<feature type="domain" description="Histidine kinase/HSP90-like ATPase" evidence="1">
    <location>
        <begin position="30"/>
        <end position="125"/>
    </location>
</feature>
<gene>
    <name evidence="2" type="ORF">SAMN05192551_101329</name>
</gene>
<protein>
    <submittedName>
        <fullName evidence="2">Histidine kinase-like ATPase domain-containing protein</fullName>
    </submittedName>
</protein>
<evidence type="ECO:0000313" key="2">
    <source>
        <dbReference type="EMBL" id="SFH51727.1"/>
    </source>
</evidence>
<reference evidence="3" key="1">
    <citation type="submission" date="2016-10" db="EMBL/GenBank/DDBJ databases">
        <authorList>
            <person name="Varghese N."/>
            <person name="Submissions S."/>
        </authorList>
    </citation>
    <scope>NUCLEOTIDE SEQUENCE [LARGE SCALE GENOMIC DNA]</scope>
    <source>
        <strain evidence="3">Z-7934</strain>
    </source>
</reference>
<proteinExistence type="predicted"/>
<dbReference type="Gene3D" id="3.30.565.10">
    <property type="entry name" value="Histidine kinase-like ATPase, C-terminal domain"/>
    <property type="match status" value="1"/>
</dbReference>
<dbReference type="CDD" id="cd16936">
    <property type="entry name" value="HATPase_RsbW-like"/>
    <property type="match status" value="1"/>
</dbReference>
<dbReference type="Proteomes" id="UP000199287">
    <property type="component" value="Unassembled WGS sequence"/>
</dbReference>
<name>A0A1I3ANV2_9FIRM</name>
<dbReference type="SUPFAM" id="SSF55874">
    <property type="entry name" value="ATPase domain of HSP90 chaperone/DNA topoisomerase II/histidine kinase"/>
    <property type="match status" value="1"/>
</dbReference>
<keyword evidence="2" id="KW-0808">Transferase</keyword>
<keyword evidence="2" id="KW-0418">Kinase</keyword>
<organism evidence="2 3">
    <name type="scientific">Tindallia magadiensis</name>
    <dbReference type="NCBI Taxonomy" id="69895"/>
    <lineage>
        <taxon>Bacteria</taxon>
        <taxon>Bacillati</taxon>
        <taxon>Bacillota</taxon>
        <taxon>Clostridia</taxon>
        <taxon>Peptostreptococcales</taxon>
        <taxon>Tindalliaceae</taxon>
        <taxon>Tindallia</taxon>
    </lineage>
</organism>
<dbReference type="InterPro" id="IPR003594">
    <property type="entry name" value="HATPase_dom"/>
</dbReference>
<accession>A0A1I3ANV2</accession>
<dbReference type="AlphaFoldDB" id="A0A1I3ANV2"/>
<sequence length="136" mass="16059">MEEFRVEFYSDFCEVDKYSILMTDFIVKNNSDLSSEERFNINFALRELMNNAVEHGNCSDPQKKIFCTVISREKRITLIVEDEGDGFDLSQEIFDNTKRDDLENRRRGIWVLKKLGFDVVVKKNKVTAQYKREGKE</sequence>
<evidence type="ECO:0000259" key="1">
    <source>
        <dbReference type="Pfam" id="PF13581"/>
    </source>
</evidence>
<dbReference type="EMBL" id="FOQA01000001">
    <property type="protein sequence ID" value="SFH51727.1"/>
    <property type="molecule type" value="Genomic_DNA"/>
</dbReference>
<dbReference type="RefSeq" id="WP_093368925.1">
    <property type="nucleotide sequence ID" value="NZ_FOQA01000001.1"/>
</dbReference>
<keyword evidence="3" id="KW-1185">Reference proteome</keyword>
<evidence type="ECO:0000313" key="3">
    <source>
        <dbReference type="Proteomes" id="UP000199287"/>
    </source>
</evidence>
<dbReference type="OrthoDB" id="2620581at2"/>
<dbReference type="InterPro" id="IPR036890">
    <property type="entry name" value="HATPase_C_sf"/>
</dbReference>
<dbReference type="GO" id="GO:0016301">
    <property type="term" value="F:kinase activity"/>
    <property type="evidence" value="ECO:0007669"/>
    <property type="project" value="UniProtKB-KW"/>
</dbReference>
<dbReference type="Pfam" id="PF13581">
    <property type="entry name" value="HATPase_c_2"/>
    <property type="match status" value="1"/>
</dbReference>